<feature type="region of interest" description="Disordered" evidence="1">
    <location>
        <begin position="1"/>
        <end position="24"/>
    </location>
</feature>
<protein>
    <submittedName>
        <fullName evidence="3">Uncharacterized protein</fullName>
    </submittedName>
</protein>
<feature type="compositionally biased region" description="Pro residues" evidence="1">
    <location>
        <begin position="207"/>
        <end position="219"/>
    </location>
</feature>
<keyword evidence="2" id="KW-0472">Membrane</keyword>
<gene>
    <name evidence="3" type="ORF">G6011_06645</name>
</gene>
<comment type="caution">
    <text evidence="3">The sequence shown here is derived from an EMBL/GenBank/DDBJ whole genome shotgun (WGS) entry which is preliminary data.</text>
</comment>
<dbReference type="EMBL" id="JAANER010000005">
    <property type="protein sequence ID" value="KAG9189777.1"/>
    <property type="molecule type" value="Genomic_DNA"/>
</dbReference>
<feature type="transmembrane region" description="Helical" evidence="2">
    <location>
        <begin position="265"/>
        <end position="283"/>
    </location>
</feature>
<evidence type="ECO:0000313" key="3">
    <source>
        <dbReference type="EMBL" id="KAG9189777.1"/>
    </source>
</evidence>
<keyword evidence="4" id="KW-1185">Reference proteome</keyword>
<sequence>MSSKPTIDPSAVKKRGRPKKVVAEDVGTAPDVAASKAAVNKVAAKTSGREKVLEVQKEKKVVAKSGKTASTATATTATTAGKKNAPQSTTIAPEQPTPITPSTSKILEAVEAKGTLKKTQHPAKAIDKEVSANAQDKTKAKPSQPPWSSPPKPPFPQSKPAPPPHPSIPNKPSTTSPRTTTIPLPSKPSLAPSPIPSPKPTTTTRPPQNPYPSIRPSPSQPYSHPHTRSLPPSSSPYQRQHPTRIIEPTPDIRLPPKYKPAARRVTAIIVGLPIVFVVGYELFERWRGKDVRRKFVEDREVLRGIDERREGGL</sequence>
<organism evidence="3 4">
    <name type="scientific">Alternaria panax</name>
    <dbReference type="NCBI Taxonomy" id="48097"/>
    <lineage>
        <taxon>Eukaryota</taxon>
        <taxon>Fungi</taxon>
        <taxon>Dikarya</taxon>
        <taxon>Ascomycota</taxon>
        <taxon>Pezizomycotina</taxon>
        <taxon>Dothideomycetes</taxon>
        <taxon>Pleosporomycetidae</taxon>
        <taxon>Pleosporales</taxon>
        <taxon>Pleosporineae</taxon>
        <taxon>Pleosporaceae</taxon>
        <taxon>Alternaria</taxon>
        <taxon>Alternaria sect. Panax</taxon>
    </lineage>
</organism>
<evidence type="ECO:0000313" key="4">
    <source>
        <dbReference type="Proteomes" id="UP001199106"/>
    </source>
</evidence>
<keyword evidence="2" id="KW-0812">Transmembrane</keyword>
<name>A0AAD4I888_9PLEO</name>
<feature type="compositionally biased region" description="Low complexity" evidence="1">
    <location>
        <begin position="170"/>
        <end position="190"/>
    </location>
</feature>
<reference evidence="3" key="1">
    <citation type="submission" date="2021-07" db="EMBL/GenBank/DDBJ databases">
        <title>Genome Resource of American Ginseng Black Spot Pathogen Alternaria panax.</title>
        <authorList>
            <person name="Qiu C."/>
            <person name="Wang W."/>
            <person name="Liu Z."/>
        </authorList>
    </citation>
    <scope>NUCLEOTIDE SEQUENCE</scope>
    <source>
        <strain evidence="3">BNCC115425</strain>
    </source>
</reference>
<dbReference type="AlphaFoldDB" id="A0AAD4I888"/>
<feature type="compositionally biased region" description="Pro residues" evidence="1">
    <location>
        <begin position="143"/>
        <end position="169"/>
    </location>
</feature>
<feature type="compositionally biased region" description="Polar residues" evidence="1">
    <location>
        <begin position="230"/>
        <end position="240"/>
    </location>
</feature>
<evidence type="ECO:0000256" key="1">
    <source>
        <dbReference type="SAM" id="MobiDB-lite"/>
    </source>
</evidence>
<proteinExistence type="predicted"/>
<feature type="region of interest" description="Disordered" evidence="1">
    <location>
        <begin position="59"/>
        <end position="253"/>
    </location>
</feature>
<dbReference type="Proteomes" id="UP001199106">
    <property type="component" value="Unassembled WGS sequence"/>
</dbReference>
<accession>A0AAD4I888</accession>
<evidence type="ECO:0000256" key="2">
    <source>
        <dbReference type="SAM" id="Phobius"/>
    </source>
</evidence>
<feature type="compositionally biased region" description="Low complexity" evidence="1">
    <location>
        <begin position="63"/>
        <end position="83"/>
    </location>
</feature>
<keyword evidence="2" id="KW-1133">Transmembrane helix</keyword>
<dbReference type="PRINTS" id="PR01217">
    <property type="entry name" value="PRICHEXTENSN"/>
</dbReference>